<comment type="caution">
    <text evidence="1">The sequence shown here is derived from an EMBL/GenBank/DDBJ whole genome shotgun (WGS) entry which is preliminary data.</text>
</comment>
<evidence type="ECO:0000313" key="2">
    <source>
        <dbReference type="Proteomes" id="UP001500131"/>
    </source>
</evidence>
<dbReference type="AlphaFoldDB" id="A0AAW3B2H5"/>
<accession>A0AAW3B2H5</accession>
<protein>
    <submittedName>
        <fullName evidence="1">Uncharacterized protein</fullName>
    </submittedName>
</protein>
<gene>
    <name evidence="1" type="ORF">Q4I31_000251</name>
</gene>
<name>A0AAW3B2H5_9TRYP</name>
<sequence length="78" mass="8669">MRYRVVERVAKRSATDPLSRQTAVFSDYHGALHKIISYAEMLEMMRSLGRGLVKLRLTANAVVFIDGIGTQNTVASTV</sequence>
<dbReference type="EMBL" id="JBAMZK010000001">
    <property type="protein sequence ID" value="KAL0515104.1"/>
    <property type="molecule type" value="Genomic_DNA"/>
</dbReference>
<organism evidence="1 2">
    <name type="scientific">Leishmania lindenbergi</name>
    <dbReference type="NCBI Taxonomy" id="651832"/>
    <lineage>
        <taxon>Eukaryota</taxon>
        <taxon>Discoba</taxon>
        <taxon>Euglenozoa</taxon>
        <taxon>Kinetoplastea</taxon>
        <taxon>Metakinetoplastina</taxon>
        <taxon>Trypanosomatida</taxon>
        <taxon>Trypanosomatidae</taxon>
        <taxon>Leishmaniinae</taxon>
        <taxon>Leishmania</taxon>
    </lineage>
</organism>
<evidence type="ECO:0000313" key="1">
    <source>
        <dbReference type="EMBL" id="KAL0515104.1"/>
    </source>
</evidence>
<dbReference type="Proteomes" id="UP001500131">
    <property type="component" value="Unassembled WGS sequence"/>
</dbReference>
<proteinExistence type="predicted"/>
<reference evidence="1 2" key="1">
    <citation type="submission" date="2024-02" db="EMBL/GenBank/DDBJ databases">
        <title>FIRST GENOME SEQUENCES OF Leishmania (Viannia) shawi, Leishmania (Viannia) lindenbergi AND Leishmania (Viannia) utingensis.</title>
        <authorList>
            <person name="Resadore F."/>
            <person name="Custodio M.G.F."/>
            <person name="Boite M.C."/>
            <person name="Cupolillo E."/>
            <person name="Ferreira G.E.M."/>
        </authorList>
    </citation>
    <scope>NUCLEOTIDE SEQUENCE [LARGE SCALE GENOMIC DNA]</scope>
    <source>
        <strain evidence="1 2">MHOM/BR/1966/M15733</strain>
    </source>
</reference>
<keyword evidence="2" id="KW-1185">Reference proteome</keyword>